<dbReference type="EMBL" id="CP095061">
    <property type="protein sequence ID" value="UOQ64244.1"/>
    <property type="molecule type" value="Genomic_DNA"/>
</dbReference>
<sequence length="222" mass="24174">MKALFNLLLVGAFLLTGCELDNVDPPSSTLSGRVVYQDQPVGVRSNGVQLELWQRGYQLFTKIPVYVGQDGTFSATLFDGNYKLVRLRDSGPWVNSTDSIDVQIKGNTVVDVPVQPYFVVSNASFTKSGSIVNATCQVSQAVAGRTIESVTLFLNSTQFVDTNNNLIGQTSKTGTALANLSQPLAFSFTLPNTVRNFCYARIGVKTQGVVELFYSPVQKIEL</sequence>
<dbReference type="InterPro" id="IPR041186">
    <property type="entry name" value="DUF3823_C"/>
</dbReference>
<organism evidence="3 4">
    <name type="scientific">Hymenobacter volaticus</name>
    <dbReference type="NCBI Taxonomy" id="2932254"/>
    <lineage>
        <taxon>Bacteria</taxon>
        <taxon>Pseudomonadati</taxon>
        <taxon>Bacteroidota</taxon>
        <taxon>Cytophagia</taxon>
        <taxon>Cytophagales</taxon>
        <taxon>Hymenobacteraceae</taxon>
        <taxon>Hymenobacter</taxon>
    </lineage>
</organism>
<dbReference type="Pfam" id="PF12866">
    <property type="entry name" value="DUF3823"/>
    <property type="match status" value="1"/>
</dbReference>
<dbReference type="Gene3D" id="2.60.40.2060">
    <property type="match status" value="1"/>
</dbReference>
<dbReference type="Proteomes" id="UP000830401">
    <property type="component" value="Chromosome"/>
</dbReference>
<protein>
    <submittedName>
        <fullName evidence="3">DUF3823 domain-containing protein</fullName>
    </submittedName>
</protein>
<reference evidence="3" key="1">
    <citation type="submission" date="2022-04" db="EMBL/GenBank/DDBJ databases">
        <title>Hymenobacter sp. isolated from the air.</title>
        <authorList>
            <person name="Won M."/>
            <person name="Lee C.-M."/>
            <person name="Woen H.-Y."/>
            <person name="Kwon S.-W."/>
        </authorList>
    </citation>
    <scope>NUCLEOTIDE SEQUENCE</scope>
    <source>
        <strain evidence="3">5420S-77</strain>
    </source>
</reference>
<dbReference type="Pfam" id="PF18003">
    <property type="entry name" value="DUF3823_C"/>
    <property type="match status" value="1"/>
</dbReference>
<gene>
    <name evidence="3" type="ORF">MUN86_11590</name>
</gene>
<dbReference type="InterPro" id="IPR024278">
    <property type="entry name" value="DUF3823_N"/>
</dbReference>
<evidence type="ECO:0000259" key="1">
    <source>
        <dbReference type="Pfam" id="PF12866"/>
    </source>
</evidence>
<proteinExistence type="predicted"/>
<keyword evidence="4" id="KW-1185">Reference proteome</keyword>
<dbReference type="RefSeq" id="WP_245117878.1">
    <property type="nucleotide sequence ID" value="NZ_CP095061.1"/>
</dbReference>
<dbReference type="Gene3D" id="2.60.40.1120">
    <property type="entry name" value="Carboxypeptidase-like, regulatory domain"/>
    <property type="match status" value="1"/>
</dbReference>
<evidence type="ECO:0000313" key="4">
    <source>
        <dbReference type="Proteomes" id="UP000830401"/>
    </source>
</evidence>
<feature type="domain" description="DUF3823" evidence="1">
    <location>
        <begin position="28"/>
        <end position="115"/>
    </location>
</feature>
<feature type="domain" description="DUF3823" evidence="2">
    <location>
        <begin position="118"/>
        <end position="219"/>
    </location>
</feature>
<name>A0ABY4G035_9BACT</name>
<evidence type="ECO:0000259" key="2">
    <source>
        <dbReference type="Pfam" id="PF18003"/>
    </source>
</evidence>
<accession>A0ABY4G035</accession>
<dbReference type="PROSITE" id="PS51257">
    <property type="entry name" value="PROKAR_LIPOPROTEIN"/>
    <property type="match status" value="1"/>
</dbReference>
<evidence type="ECO:0000313" key="3">
    <source>
        <dbReference type="EMBL" id="UOQ64244.1"/>
    </source>
</evidence>